<feature type="compositionally biased region" description="Low complexity" evidence="1">
    <location>
        <begin position="346"/>
        <end position="380"/>
    </location>
</feature>
<dbReference type="InterPro" id="IPR015330">
    <property type="entry name" value="DNA_primase/pol_bifunc_N"/>
</dbReference>
<comment type="caution">
    <text evidence="3">The sequence shown here is derived from an EMBL/GenBank/DDBJ whole genome shotgun (WGS) entry which is preliminary data.</text>
</comment>
<dbReference type="Pfam" id="PF23639">
    <property type="entry name" value="DUF7146"/>
    <property type="match status" value="1"/>
</dbReference>
<accession>A0A7X0ECA0</accession>
<protein>
    <recommendedName>
        <fullName evidence="2">DNA primase/polymerase bifunctional N-terminal domain-containing protein</fullName>
    </recommendedName>
</protein>
<dbReference type="RefSeq" id="WP_184799896.1">
    <property type="nucleotide sequence ID" value="NZ_JACIIZ010000005.1"/>
</dbReference>
<dbReference type="InterPro" id="IPR055570">
    <property type="entry name" value="DUF7146"/>
</dbReference>
<evidence type="ECO:0000259" key="2">
    <source>
        <dbReference type="SMART" id="SM00943"/>
    </source>
</evidence>
<dbReference type="CDD" id="cd04859">
    <property type="entry name" value="Prim_Pol"/>
    <property type="match status" value="1"/>
</dbReference>
<evidence type="ECO:0000313" key="3">
    <source>
        <dbReference type="EMBL" id="MBB6251413.1"/>
    </source>
</evidence>
<sequence length="589" mass="63359">MAKVDIRLQAALSYAARGWRVFPLRPGTKKPYPCAYTDEAPVDQARKLARRDHWPVVVERGRGGCHLASADPDTITSWWERWPDSDIGLATGPDSGVFVLDADIDEAKGKNGYRTLRGYAESGLTLPKTVGQKTPSGGRHWLFRFPAGIDLPNSVERLLGDGLDTRTHGGYIVLPPSRHPVHQALYQWHPERSPENLPLADAPQWLIDKLMSPPADKPPQDRPPEPRAYDVSLISPRARKAIDDECARVSGTPPGGQNHALNSAAYYIGQLVGVGEIPHGYAEQQLLAAALAMSRNYDPKRGKWTLPQLENRVTEGLKAGIADKHKRKPAERRAPADAPPPRRPPAADGRVGVAPGAIPGAAPGAPKADTGGARRQQSQDAARRTWAHALPLTDPRAPPAVLTYVAALGLGPGDVPPTVRAAVAPYRHWAEGRMVELGPWPALVAAVGADKRVEGVLCTFIAPSGRARQEVWDTAITGQMLFDRQGLGTVKGMPLRLTPMADGPLTLCIGVELGLYALAQRGAAPLWAARSLHAAAEMSLPDTVDRVVLCLWKQDAPPQALDRAVRHLANGGKRAVSVAHVPIPPGVKP</sequence>
<feature type="compositionally biased region" description="Basic and acidic residues" evidence="1">
    <location>
        <begin position="218"/>
        <end position="228"/>
    </location>
</feature>
<feature type="region of interest" description="Disordered" evidence="1">
    <location>
        <begin position="317"/>
        <end position="384"/>
    </location>
</feature>
<reference evidence="3 4" key="1">
    <citation type="submission" date="2020-08" db="EMBL/GenBank/DDBJ databases">
        <title>Genomic Encyclopedia of Type Strains, Phase IV (KMG-IV): sequencing the most valuable type-strain genomes for metagenomic binning, comparative biology and taxonomic classification.</title>
        <authorList>
            <person name="Goeker M."/>
        </authorList>
    </citation>
    <scope>NUCLEOTIDE SEQUENCE [LARGE SCALE GENOMIC DNA]</scope>
    <source>
        <strain evidence="3 4">DSM 22198</strain>
    </source>
</reference>
<dbReference type="EMBL" id="JACIIZ010000005">
    <property type="protein sequence ID" value="MBB6251413.1"/>
    <property type="molecule type" value="Genomic_DNA"/>
</dbReference>
<evidence type="ECO:0000313" key="4">
    <source>
        <dbReference type="Proteomes" id="UP000539175"/>
    </source>
</evidence>
<dbReference type="Pfam" id="PF09250">
    <property type="entry name" value="Prim-Pol"/>
    <property type="match status" value="1"/>
</dbReference>
<feature type="domain" description="DNA primase/polymerase bifunctional N-terminal" evidence="2">
    <location>
        <begin position="11"/>
        <end position="206"/>
    </location>
</feature>
<evidence type="ECO:0000256" key="1">
    <source>
        <dbReference type="SAM" id="MobiDB-lite"/>
    </source>
</evidence>
<dbReference type="AlphaFoldDB" id="A0A7X0ECA0"/>
<name>A0A7X0ECA0_9PROT</name>
<dbReference type="SUPFAM" id="SSF56747">
    <property type="entry name" value="Prim-pol domain"/>
    <property type="match status" value="1"/>
</dbReference>
<dbReference type="Proteomes" id="UP000539175">
    <property type="component" value="Unassembled WGS sequence"/>
</dbReference>
<organism evidence="3 4">
    <name type="scientific">Nitrospirillum iridis</name>
    <dbReference type="NCBI Taxonomy" id="765888"/>
    <lineage>
        <taxon>Bacteria</taxon>
        <taxon>Pseudomonadati</taxon>
        <taxon>Pseudomonadota</taxon>
        <taxon>Alphaproteobacteria</taxon>
        <taxon>Rhodospirillales</taxon>
        <taxon>Azospirillaceae</taxon>
        <taxon>Nitrospirillum</taxon>
    </lineage>
</organism>
<keyword evidence="4" id="KW-1185">Reference proteome</keyword>
<gene>
    <name evidence="3" type="ORF">FHS74_001964</name>
</gene>
<proteinExistence type="predicted"/>
<feature type="region of interest" description="Disordered" evidence="1">
    <location>
        <begin position="209"/>
        <end position="228"/>
    </location>
</feature>
<dbReference type="SMART" id="SM00943">
    <property type="entry name" value="Prim-Pol"/>
    <property type="match status" value="1"/>
</dbReference>